<dbReference type="Proteomes" id="UP000077266">
    <property type="component" value="Unassembled WGS sequence"/>
</dbReference>
<organism evidence="1 2">
    <name type="scientific">Exidia glandulosa HHB12029</name>
    <dbReference type="NCBI Taxonomy" id="1314781"/>
    <lineage>
        <taxon>Eukaryota</taxon>
        <taxon>Fungi</taxon>
        <taxon>Dikarya</taxon>
        <taxon>Basidiomycota</taxon>
        <taxon>Agaricomycotina</taxon>
        <taxon>Agaricomycetes</taxon>
        <taxon>Auriculariales</taxon>
        <taxon>Exidiaceae</taxon>
        <taxon>Exidia</taxon>
    </lineage>
</organism>
<accession>A0A165EHH6</accession>
<dbReference type="AlphaFoldDB" id="A0A165EHH6"/>
<dbReference type="EMBL" id="KV426140">
    <property type="protein sequence ID" value="KZV86944.1"/>
    <property type="molecule type" value="Genomic_DNA"/>
</dbReference>
<reference evidence="1 2" key="1">
    <citation type="journal article" date="2016" name="Mol. Biol. Evol.">
        <title>Comparative Genomics of Early-Diverging Mushroom-Forming Fungi Provides Insights into the Origins of Lignocellulose Decay Capabilities.</title>
        <authorList>
            <person name="Nagy L.G."/>
            <person name="Riley R."/>
            <person name="Tritt A."/>
            <person name="Adam C."/>
            <person name="Daum C."/>
            <person name="Floudas D."/>
            <person name="Sun H."/>
            <person name="Yadav J.S."/>
            <person name="Pangilinan J."/>
            <person name="Larsson K.H."/>
            <person name="Matsuura K."/>
            <person name="Barry K."/>
            <person name="Labutti K."/>
            <person name="Kuo R."/>
            <person name="Ohm R.A."/>
            <person name="Bhattacharya S.S."/>
            <person name="Shirouzu T."/>
            <person name="Yoshinaga Y."/>
            <person name="Martin F.M."/>
            <person name="Grigoriev I.V."/>
            <person name="Hibbett D.S."/>
        </authorList>
    </citation>
    <scope>NUCLEOTIDE SEQUENCE [LARGE SCALE GENOMIC DNA]</scope>
    <source>
        <strain evidence="1 2">HHB12029</strain>
    </source>
</reference>
<name>A0A165EHH6_EXIGL</name>
<keyword evidence="2" id="KW-1185">Reference proteome</keyword>
<protein>
    <submittedName>
        <fullName evidence="1">Uncharacterized protein</fullName>
    </submittedName>
</protein>
<evidence type="ECO:0000313" key="1">
    <source>
        <dbReference type="EMBL" id="KZV86944.1"/>
    </source>
</evidence>
<sequence length="109" mass="12400">MGPSTTEVKGTQGHVSYLFSLFDIYAKPPHLDGFPYDLQNVHVSNIRTLDSAYRRWYRLCSILRFLSRSLPFTTTPCGIESPIGGSSHAYAFLNDARACEQLFRECFLM</sequence>
<gene>
    <name evidence="1" type="ORF">EXIGLDRAFT_840383</name>
</gene>
<dbReference type="InParanoid" id="A0A165EHH6"/>
<proteinExistence type="predicted"/>
<evidence type="ECO:0000313" key="2">
    <source>
        <dbReference type="Proteomes" id="UP000077266"/>
    </source>
</evidence>